<reference evidence="10 11" key="1">
    <citation type="journal article" date="2014" name="Appl. Environ. Microbiol.">
        <title>Elucidation of insertion elements encoded on plasmids and in vitro construction of shuttle vectors from the toxic cyanobacterium Planktothrix.</title>
        <authorList>
            <person name="Christiansen G."/>
            <person name="Goesmann A."/>
            <person name="Kurmayer R."/>
        </authorList>
    </citation>
    <scope>NUCLEOTIDE SEQUENCE [LARGE SCALE GENOMIC DNA]</scope>
    <source>
        <strain evidence="10 11">NIVA-CYA 126/8</strain>
    </source>
</reference>
<dbReference type="Proteomes" id="UP000027395">
    <property type="component" value="Chromosome"/>
</dbReference>
<dbReference type="InterPro" id="IPR059188">
    <property type="entry name" value="Znf_CLPX-like"/>
</dbReference>
<keyword evidence="3 6" id="KW-0862">Zinc</keyword>
<dbReference type="GeneID" id="77289004"/>
<dbReference type="Pfam" id="PF10431">
    <property type="entry name" value="ClpB_D2-small"/>
    <property type="match status" value="1"/>
</dbReference>
<dbReference type="GO" id="GO:0009376">
    <property type="term" value="C:HslUV protease complex"/>
    <property type="evidence" value="ECO:0007669"/>
    <property type="project" value="TreeGrafter"/>
</dbReference>
<evidence type="ECO:0000313" key="11">
    <source>
        <dbReference type="Proteomes" id="UP000027395"/>
    </source>
</evidence>
<dbReference type="GO" id="GO:0016887">
    <property type="term" value="F:ATP hydrolysis activity"/>
    <property type="evidence" value="ECO:0007669"/>
    <property type="project" value="InterPro"/>
</dbReference>
<feature type="compositionally biased region" description="Pro residues" evidence="8">
    <location>
        <begin position="54"/>
        <end position="65"/>
    </location>
</feature>
<keyword evidence="5 6" id="KW-0143">Chaperone</keyword>
<accession>A0A073CIA2</accession>
<dbReference type="Pfam" id="PF07724">
    <property type="entry name" value="AAA_2"/>
    <property type="match status" value="1"/>
</dbReference>
<proteinExistence type="inferred from homology"/>
<keyword evidence="2 6" id="KW-0547">Nucleotide-binding</keyword>
<feature type="binding site" evidence="6">
    <location>
        <begin position="146"/>
        <end position="153"/>
    </location>
    <ligand>
        <name>ATP</name>
        <dbReference type="ChEBI" id="CHEBI:30616"/>
    </ligand>
</feature>
<comment type="similarity">
    <text evidence="6 7">Belongs to the ClpX chaperone family.</text>
</comment>
<sequence length="449" mass="49921">MSKYDSHLKCSFCGKSQEQVRKLIAGPGVYICDECVELCNEILDEELFDSSSATPPPTSPRPQVPQAPQRRQRTGRVGLNQIPKPREIKSYLDSHVIGQDEAKKVLSVAVYNHYKRLGFLQTKTTGRPAEDSNVELQKSNILLIGPTGCGKTLLAETLAKMLEVPFAVADATTLTEAGYVGEDVENILLRLLQVADFDVEEAQRGIVYIDEIDKIARKSENPSITRDVSGEGVQQALLKMLEGTIANVPPQGGRKHPYQDCIQIDTSNILFVCGGAFVGLDKLVEQRTGKKSMGFVQQGDVQPKDKRTVDALKQMEPDDLVKFGLIPELIGRIPMIAVLEPLDEATLVAILTEPRNALVKQYQKLLRMDNVQLEFDEDAIKAIAQEAYRRKTGARALRGIVEELMLDVMYEIPSRKDVKRCRVTREMVEKRSTAELLLHPSSLPKPESA</sequence>
<dbReference type="PROSITE" id="PS51902">
    <property type="entry name" value="CLPX_ZB"/>
    <property type="match status" value="1"/>
</dbReference>
<dbReference type="eggNOG" id="COG1219">
    <property type="taxonomic scope" value="Bacteria"/>
</dbReference>
<dbReference type="GO" id="GO:0051082">
    <property type="term" value="F:unfolded protein binding"/>
    <property type="evidence" value="ECO:0007669"/>
    <property type="project" value="UniProtKB-UniRule"/>
</dbReference>
<dbReference type="GO" id="GO:0046983">
    <property type="term" value="F:protein dimerization activity"/>
    <property type="evidence" value="ECO:0007669"/>
    <property type="project" value="UniProtKB-UniRule"/>
</dbReference>
<keyword evidence="4 6" id="KW-0067">ATP-binding</keyword>
<evidence type="ECO:0000256" key="7">
    <source>
        <dbReference type="PROSITE-ProRule" id="PRU01250"/>
    </source>
</evidence>
<dbReference type="SUPFAM" id="SSF52540">
    <property type="entry name" value="P-loop containing nucleoside triphosphate hydrolases"/>
    <property type="match status" value="1"/>
</dbReference>
<feature type="region of interest" description="Disordered" evidence="8">
    <location>
        <begin position="49"/>
        <end position="80"/>
    </location>
</feature>
<comment type="subunit">
    <text evidence="6">Component of the ClpX-ClpP complex. Forms a hexameric ring that, in the presence of ATP, binds to fourteen ClpP subunits assembled into a disk-like structure with a central cavity, resembling the structure of eukaryotic proteasomes.</text>
</comment>
<dbReference type="RefSeq" id="WP_042154527.1">
    <property type="nucleotide sequence ID" value="NZ_CM002803.1"/>
</dbReference>
<dbReference type="GO" id="GO:0051603">
    <property type="term" value="P:proteolysis involved in protein catabolic process"/>
    <property type="evidence" value="ECO:0007669"/>
    <property type="project" value="TreeGrafter"/>
</dbReference>
<dbReference type="Gene3D" id="1.10.8.60">
    <property type="match status" value="1"/>
</dbReference>
<comment type="function">
    <text evidence="6">ATP-dependent specificity component of the Clp protease. It directs the protease to specific substrates. Can perform chaperone functions in the absence of ClpP.</text>
</comment>
<feature type="binding site" evidence="6 7">
    <location>
        <position position="10"/>
    </location>
    <ligand>
        <name>Zn(2+)</name>
        <dbReference type="ChEBI" id="CHEBI:29105"/>
    </ligand>
</feature>
<keyword evidence="1 6" id="KW-0479">Metal-binding</keyword>
<dbReference type="SUPFAM" id="SSF57716">
    <property type="entry name" value="Glucocorticoid receptor-like (DNA-binding domain)"/>
    <property type="match status" value="1"/>
</dbReference>
<evidence type="ECO:0000256" key="3">
    <source>
        <dbReference type="ARBA" id="ARBA00022833"/>
    </source>
</evidence>
<dbReference type="InterPro" id="IPR050052">
    <property type="entry name" value="ATP-dep_Clp_protease_ClpX"/>
</dbReference>
<evidence type="ECO:0000313" key="10">
    <source>
        <dbReference type="EMBL" id="KEI67428.1"/>
    </source>
</evidence>
<dbReference type="SMART" id="SM01086">
    <property type="entry name" value="ClpB_D2-small"/>
    <property type="match status" value="1"/>
</dbReference>
<dbReference type="PANTHER" id="PTHR48102">
    <property type="entry name" value="ATP-DEPENDENT CLP PROTEASE ATP-BINDING SUBUNIT CLPX-LIKE, MITOCHONDRIAL-RELATED"/>
    <property type="match status" value="1"/>
</dbReference>
<dbReference type="PATRIC" id="fig|388467.6.peg.2476"/>
<dbReference type="GO" id="GO:0008270">
    <property type="term" value="F:zinc ion binding"/>
    <property type="evidence" value="ECO:0007669"/>
    <property type="project" value="UniProtKB-UniRule"/>
</dbReference>
<dbReference type="GO" id="GO:0005524">
    <property type="term" value="F:ATP binding"/>
    <property type="evidence" value="ECO:0007669"/>
    <property type="project" value="UniProtKB-UniRule"/>
</dbReference>
<feature type="binding site" evidence="6 7">
    <location>
        <position position="32"/>
    </location>
    <ligand>
        <name>Zn(2+)</name>
        <dbReference type="ChEBI" id="CHEBI:29105"/>
    </ligand>
</feature>
<dbReference type="InterPro" id="IPR003593">
    <property type="entry name" value="AAA+_ATPase"/>
</dbReference>
<evidence type="ECO:0000256" key="5">
    <source>
        <dbReference type="ARBA" id="ARBA00023186"/>
    </source>
</evidence>
<feature type="domain" description="ClpX-type ZB" evidence="9">
    <location>
        <begin position="1"/>
        <end position="51"/>
    </location>
</feature>
<evidence type="ECO:0000256" key="2">
    <source>
        <dbReference type="ARBA" id="ARBA00022741"/>
    </source>
</evidence>
<dbReference type="CDD" id="cd19497">
    <property type="entry name" value="RecA-like_ClpX"/>
    <property type="match status" value="1"/>
</dbReference>
<dbReference type="AlphaFoldDB" id="A0A073CIA2"/>
<organism evidence="10 11">
    <name type="scientific">Planktothrix agardhii (strain NIVA-CYA 126/8)</name>
    <dbReference type="NCBI Taxonomy" id="388467"/>
    <lineage>
        <taxon>Bacteria</taxon>
        <taxon>Bacillati</taxon>
        <taxon>Cyanobacteriota</taxon>
        <taxon>Cyanophyceae</taxon>
        <taxon>Oscillatoriophycideae</taxon>
        <taxon>Oscillatoriales</taxon>
        <taxon>Microcoleaceae</taxon>
        <taxon>Planktothrix</taxon>
    </lineage>
</organism>
<feature type="binding site" evidence="6 7">
    <location>
        <position position="35"/>
    </location>
    <ligand>
        <name>Zn(2+)</name>
        <dbReference type="ChEBI" id="CHEBI:29105"/>
    </ligand>
</feature>
<dbReference type="Gene3D" id="3.40.50.300">
    <property type="entry name" value="P-loop containing nucleotide triphosphate hydrolases"/>
    <property type="match status" value="1"/>
</dbReference>
<dbReference type="InterPro" id="IPR010603">
    <property type="entry name" value="Znf_CppX_C4"/>
</dbReference>
<dbReference type="InterPro" id="IPR019489">
    <property type="entry name" value="Clp_ATPase_C"/>
</dbReference>
<feature type="binding site" evidence="6 7">
    <location>
        <position position="13"/>
    </location>
    <ligand>
        <name>Zn(2+)</name>
        <dbReference type="ChEBI" id="CHEBI:29105"/>
    </ligand>
</feature>
<dbReference type="SMART" id="SM00382">
    <property type="entry name" value="AAA"/>
    <property type="match status" value="1"/>
</dbReference>
<dbReference type="FunFam" id="3.40.50.300:FF:000005">
    <property type="entry name" value="ATP-dependent Clp protease ATP-binding subunit ClpX"/>
    <property type="match status" value="1"/>
</dbReference>
<dbReference type="GO" id="GO:0140662">
    <property type="term" value="F:ATP-dependent protein folding chaperone"/>
    <property type="evidence" value="ECO:0007669"/>
    <property type="project" value="InterPro"/>
</dbReference>
<dbReference type="InterPro" id="IPR038366">
    <property type="entry name" value="Znf_CppX_C4_sf"/>
</dbReference>
<dbReference type="HOGENOM" id="CLU_014218_8_2_3"/>
<dbReference type="PANTHER" id="PTHR48102:SF7">
    <property type="entry name" value="ATP-DEPENDENT CLP PROTEASE ATP-BINDING SUBUNIT CLPX-LIKE, MITOCHONDRIAL"/>
    <property type="match status" value="1"/>
</dbReference>
<dbReference type="InterPro" id="IPR027417">
    <property type="entry name" value="P-loop_NTPase"/>
</dbReference>
<dbReference type="HAMAP" id="MF_00175">
    <property type="entry name" value="ClpX"/>
    <property type="match status" value="1"/>
</dbReference>
<name>A0A073CIA2_PLAA1</name>
<dbReference type="NCBIfam" id="TIGR00382">
    <property type="entry name" value="clpX"/>
    <property type="match status" value="1"/>
</dbReference>
<dbReference type="InterPro" id="IPR003959">
    <property type="entry name" value="ATPase_AAA_core"/>
</dbReference>
<protein>
    <recommendedName>
        <fullName evidence="6">ATP-dependent Clp protease ATP-binding subunit ClpX</fullName>
    </recommendedName>
</protein>
<evidence type="ECO:0000256" key="4">
    <source>
        <dbReference type="ARBA" id="ARBA00022840"/>
    </source>
</evidence>
<dbReference type="InterPro" id="IPR046425">
    <property type="entry name" value="ClpX_bact"/>
</dbReference>
<evidence type="ECO:0000259" key="9">
    <source>
        <dbReference type="PROSITE" id="PS51902"/>
    </source>
</evidence>
<dbReference type="NCBIfam" id="NF003745">
    <property type="entry name" value="PRK05342.1"/>
    <property type="match status" value="1"/>
</dbReference>
<dbReference type="Gene3D" id="6.20.220.10">
    <property type="entry name" value="ClpX chaperone, C4-type zinc finger domain"/>
    <property type="match status" value="1"/>
</dbReference>
<dbReference type="SMART" id="SM00994">
    <property type="entry name" value="zf-C4_ClpX"/>
    <property type="match status" value="1"/>
</dbReference>
<dbReference type="GO" id="GO:0051301">
    <property type="term" value="P:cell division"/>
    <property type="evidence" value="ECO:0007669"/>
    <property type="project" value="TreeGrafter"/>
</dbReference>
<evidence type="ECO:0000256" key="8">
    <source>
        <dbReference type="SAM" id="MobiDB-lite"/>
    </source>
</evidence>
<dbReference type="STRING" id="388467.A19Y_2533"/>
<dbReference type="Pfam" id="PF06689">
    <property type="entry name" value="zf-C4_ClpX"/>
    <property type="match status" value="1"/>
</dbReference>
<gene>
    <name evidence="6 10" type="primary">clpX</name>
    <name evidence="10" type="ORF">A19Y_2533</name>
</gene>
<dbReference type="EMBL" id="CM002803">
    <property type="protein sequence ID" value="KEI67428.1"/>
    <property type="molecule type" value="Genomic_DNA"/>
</dbReference>
<keyword evidence="11" id="KW-1185">Reference proteome</keyword>
<evidence type="ECO:0000256" key="1">
    <source>
        <dbReference type="ARBA" id="ARBA00022723"/>
    </source>
</evidence>
<dbReference type="InterPro" id="IPR004487">
    <property type="entry name" value="Clp_protease_ATP-bd_su_ClpX"/>
</dbReference>
<evidence type="ECO:0000256" key="6">
    <source>
        <dbReference type="HAMAP-Rule" id="MF_00175"/>
    </source>
</evidence>
<dbReference type="FunFam" id="1.10.8.60:FF:000002">
    <property type="entry name" value="ATP-dependent Clp protease ATP-binding subunit ClpX"/>
    <property type="match status" value="1"/>
</dbReference>